<evidence type="ECO:0000313" key="13">
    <source>
        <dbReference type="Proteomes" id="UP000278222"/>
    </source>
</evidence>
<dbReference type="EMBL" id="RJKX01000014">
    <property type="protein sequence ID" value="ROP90520.1"/>
    <property type="molecule type" value="Genomic_DNA"/>
</dbReference>
<keyword evidence="4" id="KW-1003">Cell membrane</keyword>
<feature type="transmembrane region" description="Helical" evidence="10">
    <location>
        <begin position="174"/>
        <end position="197"/>
    </location>
</feature>
<evidence type="ECO:0000256" key="2">
    <source>
        <dbReference type="ARBA" id="ARBA00004651"/>
    </source>
</evidence>
<dbReference type="PANTHER" id="PTHR44936:SF10">
    <property type="entry name" value="SENSOR PROTEIN RSTB"/>
    <property type="match status" value="1"/>
</dbReference>
<name>A0A3N1LH00_9PROT</name>
<dbReference type="Gene3D" id="1.10.287.130">
    <property type="match status" value="1"/>
</dbReference>
<organism evidence="12 13">
    <name type="scientific">Stella humosa</name>
    <dbReference type="NCBI Taxonomy" id="94"/>
    <lineage>
        <taxon>Bacteria</taxon>
        <taxon>Pseudomonadati</taxon>
        <taxon>Pseudomonadota</taxon>
        <taxon>Alphaproteobacteria</taxon>
        <taxon>Rhodospirillales</taxon>
        <taxon>Stellaceae</taxon>
        <taxon>Stella</taxon>
    </lineage>
</organism>
<dbReference type="CDD" id="cd00075">
    <property type="entry name" value="HATPase"/>
    <property type="match status" value="1"/>
</dbReference>
<evidence type="ECO:0000256" key="4">
    <source>
        <dbReference type="ARBA" id="ARBA00022475"/>
    </source>
</evidence>
<keyword evidence="9" id="KW-0067">ATP-binding</keyword>
<evidence type="ECO:0000313" key="12">
    <source>
        <dbReference type="EMBL" id="ROP90520.1"/>
    </source>
</evidence>
<dbReference type="InterPro" id="IPR003661">
    <property type="entry name" value="HisK_dim/P_dom"/>
</dbReference>
<comment type="subcellular location">
    <subcellularLocation>
        <location evidence="2">Cell membrane</location>
        <topology evidence="2">Multi-pass membrane protein</topology>
    </subcellularLocation>
</comment>
<dbReference type="AlphaFoldDB" id="A0A3N1LH00"/>
<dbReference type="PRINTS" id="PR00344">
    <property type="entry name" value="BCTRLSENSOR"/>
</dbReference>
<evidence type="ECO:0000256" key="3">
    <source>
        <dbReference type="ARBA" id="ARBA00012438"/>
    </source>
</evidence>
<keyword evidence="10" id="KW-0812">Transmembrane</keyword>
<sequence length="474" mass="51173">MLARLLRKPGRMGPVTGLSSRLLVMTVFFVMLVEVFVYAPSVARFRVDWLEQRVSAAQLTVIALEATPDASVTVELANRLLDQVGAHAIVVPPTATSVRRGIFRDMPPAMDVSLDLRDPGFFTLISDAFGTLIHGGERVLWVKANAPSLVGGRVDLLIDEAPLRRAMIAFSWRILGLSLLISFLTAALIFVTLRWMIVRPLREIARSMIRFKENPEDASRSEAPSARSDEIGLVRRELAAMEATVRQALRQRARLAALGEAVTRINHDLRNILTTVSLLSDRLSGSDDPDVRRVSPTLMAAIDRAVQLCQRTLDFAREGGPLLKRSRFALAALVEELKPILSAPNGREFTLENAVDPALEIEADRDLIFRVLSNLGHNAAAAGAARVTVTATVEGGQTMISVTDDGPGLPPKAIANLFQPFAGAGRSGGTGLGLAIARELMRAHGGDATLVRSDASGTVFRLRLPIAEGAAAPQ</sequence>
<keyword evidence="7" id="KW-0547">Nucleotide-binding</keyword>
<comment type="caution">
    <text evidence="12">The sequence shown here is derived from an EMBL/GenBank/DDBJ whole genome shotgun (WGS) entry which is preliminary data.</text>
</comment>
<accession>A0A3N1LH00</accession>
<dbReference type="GO" id="GO:0000155">
    <property type="term" value="F:phosphorelay sensor kinase activity"/>
    <property type="evidence" value="ECO:0007669"/>
    <property type="project" value="InterPro"/>
</dbReference>
<dbReference type="Pfam" id="PF02518">
    <property type="entry name" value="HATPase_c"/>
    <property type="match status" value="1"/>
</dbReference>
<dbReference type="SMART" id="SM00387">
    <property type="entry name" value="HATPase_c"/>
    <property type="match status" value="1"/>
</dbReference>
<evidence type="ECO:0000256" key="10">
    <source>
        <dbReference type="SAM" id="Phobius"/>
    </source>
</evidence>
<dbReference type="Pfam" id="PF00512">
    <property type="entry name" value="HisKA"/>
    <property type="match status" value="1"/>
</dbReference>
<reference evidence="12 13" key="1">
    <citation type="submission" date="2018-11" db="EMBL/GenBank/DDBJ databases">
        <title>Genomic Encyclopedia of Type Strains, Phase IV (KMG-IV): sequencing the most valuable type-strain genomes for metagenomic binning, comparative biology and taxonomic classification.</title>
        <authorList>
            <person name="Goeker M."/>
        </authorList>
    </citation>
    <scope>NUCLEOTIDE SEQUENCE [LARGE SCALE GENOMIC DNA]</scope>
    <source>
        <strain evidence="12 13">DSM 5900</strain>
    </source>
</reference>
<dbReference type="PANTHER" id="PTHR44936">
    <property type="entry name" value="SENSOR PROTEIN CREC"/>
    <property type="match status" value="1"/>
</dbReference>
<evidence type="ECO:0000259" key="11">
    <source>
        <dbReference type="PROSITE" id="PS50109"/>
    </source>
</evidence>
<dbReference type="Gene3D" id="6.10.340.10">
    <property type="match status" value="1"/>
</dbReference>
<evidence type="ECO:0000256" key="9">
    <source>
        <dbReference type="ARBA" id="ARBA00022840"/>
    </source>
</evidence>
<dbReference type="CDD" id="cd00082">
    <property type="entry name" value="HisKA"/>
    <property type="match status" value="1"/>
</dbReference>
<keyword evidence="5" id="KW-0597">Phosphoprotein</keyword>
<evidence type="ECO:0000256" key="7">
    <source>
        <dbReference type="ARBA" id="ARBA00022741"/>
    </source>
</evidence>
<dbReference type="EC" id="2.7.13.3" evidence="3"/>
<comment type="catalytic activity">
    <reaction evidence="1">
        <text>ATP + protein L-histidine = ADP + protein N-phospho-L-histidine.</text>
        <dbReference type="EC" id="2.7.13.3"/>
    </reaction>
</comment>
<dbReference type="InterPro" id="IPR005467">
    <property type="entry name" value="His_kinase_dom"/>
</dbReference>
<dbReference type="InterPro" id="IPR036890">
    <property type="entry name" value="HATPase_C_sf"/>
</dbReference>
<keyword evidence="8 12" id="KW-0418">Kinase</keyword>
<evidence type="ECO:0000256" key="5">
    <source>
        <dbReference type="ARBA" id="ARBA00022553"/>
    </source>
</evidence>
<dbReference type="GO" id="GO:0005886">
    <property type="term" value="C:plasma membrane"/>
    <property type="evidence" value="ECO:0007669"/>
    <property type="project" value="UniProtKB-SubCell"/>
</dbReference>
<dbReference type="GO" id="GO:0005524">
    <property type="term" value="F:ATP binding"/>
    <property type="evidence" value="ECO:0007669"/>
    <property type="project" value="UniProtKB-KW"/>
</dbReference>
<keyword evidence="13" id="KW-1185">Reference proteome</keyword>
<evidence type="ECO:0000256" key="1">
    <source>
        <dbReference type="ARBA" id="ARBA00000085"/>
    </source>
</evidence>
<gene>
    <name evidence="12" type="ORF">EDC65_2370</name>
</gene>
<keyword evidence="6" id="KW-0808">Transferase</keyword>
<feature type="transmembrane region" description="Helical" evidence="10">
    <location>
        <begin position="20"/>
        <end position="39"/>
    </location>
</feature>
<evidence type="ECO:0000256" key="8">
    <source>
        <dbReference type="ARBA" id="ARBA00022777"/>
    </source>
</evidence>
<protein>
    <recommendedName>
        <fullName evidence="3">histidine kinase</fullName>
        <ecNumber evidence="3">2.7.13.3</ecNumber>
    </recommendedName>
</protein>
<keyword evidence="10" id="KW-0472">Membrane</keyword>
<feature type="domain" description="Histidine kinase" evidence="11">
    <location>
        <begin position="264"/>
        <end position="468"/>
    </location>
</feature>
<dbReference type="InterPro" id="IPR003594">
    <property type="entry name" value="HATPase_dom"/>
</dbReference>
<dbReference type="Proteomes" id="UP000278222">
    <property type="component" value="Unassembled WGS sequence"/>
</dbReference>
<dbReference type="InterPro" id="IPR036097">
    <property type="entry name" value="HisK_dim/P_sf"/>
</dbReference>
<dbReference type="SUPFAM" id="SSF47384">
    <property type="entry name" value="Homodimeric domain of signal transducing histidine kinase"/>
    <property type="match status" value="1"/>
</dbReference>
<dbReference type="InterPro" id="IPR004358">
    <property type="entry name" value="Sig_transdc_His_kin-like_C"/>
</dbReference>
<dbReference type="SMART" id="SM00388">
    <property type="entry name" value="HisKA"/>
    <property type="match status" value="1"/>
</dbReference>
<dbReference type="InterPro" id="IPR050980">
    <property type="entry name" value="2C_sensor_his_kinase"/>
</dbReference>
<dbReference type="Gene3D" id="3.30.565.10">
    <property type="entry name" value="Histidine kinase-like ATPase, C-terminal domain"/>
    <property type="match status" value="1"/>
</dbReference>
<evidence type="ECO:0000256" key="6">
    <source>
        <dbReference type="ARBA" id="ARBA00022679"/>
    </source>
</evidence>
<dbReference type="RefSeq" id="WP_245978323.1">
    <property type="nucleotide sequence ID" value="NZ_AP019700.1"/>
</dbReference>
<proteinExistence type="predicted"/>
<dbReference type="PROSITE" id="PS50109">
    <property type="entry name" value="HIS_KIN"/>
    <property type="match status" value="1"/>
</dbReference>
<keyword evidence="10" id="KW-1133">Transmembrane helix</keyword>
<dbReference type="SUPFAM" id="SSF55874">
    <property type="entry name" value="ATPase domain of HSP90 chaperone/DNA topoisomerase II/histidine kinase"/>
    <property type="match status" value="1"/>
</dbReference>